<comment type="caution">
    <text evidence="2">The sequence shown here is derived from an EMBL/GenBank/DDBJ whole genome shotgun (WGS) entry which is preliminary data.</text>
</comment>
<name>A0A7W8FRY2_9BACL</name>
<proteinExistence type="predicted"/>
<sequence length="392" mass="42421">MQKITGTWKGSIQIPNQPLPIFVEFEKDGGTLSIPVQGLRDFPFSTVEFNDPELVFDLNIQGQQLVFDGKLEDGKISGDFNQQGQTFPFELTPDTAEETVEDGDFIEIEVAGGTMKAEVERPEGEGPFPAMLIIAGSGPTDRDGNSMMLPGKNNSLKMVAEELAANGITSIRYDKRGVGMNQALGGSEADLRFDDYIADAAAWVEHLKSDDAFTEVGIIGHSEGSLIGMIAADQASAVSFISIAGAGRPIDEVLMEQLAAQLPENLMNEARQIIRQLKKGEQVATVSPELQSVFRPSVQPYMISWLAYDPQKEVAALEIPVLIIGGTADSQVPVSDAESLHEAHSESKLLIIDDMNHVLKTVSDESENESAYSNPDLPLADGLIKGIVEFLK</sequence>
<dbReference type="InterPro" id="IPR029058">
    <property type="entry name" value="AB_hydrolase_fold"/>
</dbReference>
<evidence type="ECO:0000313" key="3">
    <source>
        <dbReference type="Proteomes" id="UP000525923"/>
    </source>
</evidence>
<dbReference type="InterPro" id="IPR022742">
    <property type="entry name" value="Hydrolase_4"/>
</dbReference>
<dbReference type="PANTHER" id="PTHR43265:SF1">
    <property type="entry name" value="ESTERASE ESTD"/>
    <property type="match status" value="1"/>
</dbReference>
<dbReference type="InterPro" id="IPR053145">
    <property type="entry name" value="AB_hydrolase_Est10"/>
</dbReference>
<dbReference type="Gene3D" id="3.40.50.1820">
    <property type="entry name" value="alpha/beta hydrolase"/>
    <property type="match status" value="1"/>
</dbReference>
<dbReference type="SUPFAM" id="SSF53474">
    <property type="entry name" value="alpha/beta-Hydrolases"/>
    <property type="match status" value="1"/>
</dbReference>
<dbReference type="OrthoDB" id="9809549at2"/>
<accession>A0A7W8FRY2</accession>
<keyword evidence="3" id="KW-1185">Reference proteome</keyword>
<dbReference type="GO" id="GO:0052689">
    <property type="term" value="F:carboxylic ester hydrolase activity"/>
    <property type="evidence" value="ECO:0007669"/>
    <property type="project" value="TreeGrafter"/>
</dbReference>
<gene>
    <name evidence="2" type="ORF">HNQ44_001403</name>
</gene>
<evidence type="ECO:0000259" key="1">
    <source>
        <dbReference type="Pfam" id="PF12146"/>
    </source>
</evidence>
<protein>
    <recommendedName>
        <fullName evidence="1">Serine aminopeptidase S33 domain-containing protein</fullName>
    </recommendedName>
</protein>
<organism evidence="2 3">
    <name type="scientific">Planococcus koreensis</name>
    <dbReference type="NCBI Taxonomy" id="112331"/>
    <lineage>
        <taxon>Bacteria</taxon>
        <taxon>Bacillati</taxon>
        <taxon>Bacillota</taxon>
        <taxon>Bacilli</taxon>
        <taxon>Bacillales</taxon>
        <taxon>Caryophanaceae</taxon>
        <taxon>Planococcus</taxon>
    </lineage>
</organism>
<evidence type="ECO:0000313" key="2">
    <source>
        <dbReference type="EMBL" id="MBB5179979.1"/>
    </source>
</evidence>
<dbReference type="Pfam" id="PF12146">
    <property type="entry name" value="Hydrolase_4"/>
    <property type="match status" value="1"/>
</dbReference>
<reference evidence="2 3" key="1">
    <citation type="submission" date="2020-08" db="EMBL/GenBank/DDBJ databases">
        <title>Genomic Encyclopedia of Type Strains, Phase IV (KMG-IV): sequencing the most valuable type-strain genomes for metagenomic binning, comparative biology and taxonomic classification.</title>
        <authorList>
            <person name="Goeker M."/>
        </authorList>
    </citation>
    <scope>NUCLEOTIDE SEQUENCE [LARGE SCALE GENOMIC DNA]</scope>
    <source>
        <strain evidence="2 3">DSM 15895</strain>
    </source>
</reference>
<dbReference type="RefSeq" id="WP_135504349.1">
    <property type="nucleotide sequence ID" value="NZ_JACHHE010000003.1"/>
</dbReference>
<dbReference type="Proteomes" id="UP000525923">
    <property type="component" value="Unassembled WGS sequence"/>
</dbReference>
<dbReference type="PANTHER" id="PTHR43265">
    <property type="entry name" value="ESTERASE ESTD"/>
    <property type="match status" value="1"/>
</dbReference>
<feature type="domain" description="Serine aminopeptidase S33" evidence="1">
    <location>
        <begin position="157"/>
        <end position="357"/>
    </location>
</feature>
<dbReference type="AlphaFoldDB" id="A0A7W8FRY2"/>
<dbReference type="EMBL" id="JACHHE010000003">
    <property type="protein sequence ID" value="MBB5179979.1"/>
    <property type="molecule type" value="Genomic_DNA"/>
</dbReference>